<feature type="compositionally biased region" description="Basic and acidic residues" evidence="1">
    <location>
        <begin position="308"/>
        <end position="317"/>
    </location>
</feature>
<dbReference type="Pfam" id="PF00226">
    <property type="entry name" value="DnaJ"/>
    <property type="match status" value="1"/>
</dbReference>
<feature type="compositionally biased region" description="Low complexity" evidence="1">
    <location>
        <begin position="201"/>
        <end position="225"/>
    </location>
</feature>
<feature type="region of interest" description="Disordered" evidence="1">
    <location>
        <begin position="262"/>
        <end position="338"/>
    </location>
</feature>
<dbReference type="PRINTS" id="PR00625">
    <property type="entry name" value="JDOMAIN"/>
</dbReference>
<feature type="region of interest" description="Disordered" evidence="1">
    <location>
        <begin position="199"/>
        <end position="241"/>
    </location>
</feature>
<evidence type="ECO:0000256" key="1">
    <source>
        <dbReference type="SAM" id="MobiDB-lite"/>
    </source>
</evidence>
<dbReference type="InterPro" id="IPR036869">
    <property type="entry name" value="J_dom_sf"/>
</dbReference>
<feature type="compositionally biased region" description="Basic and acidic residues" evidence="1">
    <location>
        <begin position="288"/>
        <end position="297"/>
    </location>
</feature>
<dbReference type="PANTHER" id="PTHR45168:SF3">
    <property type="entry name" value="DNAJ HEAT SHOCK PROTEIN FAMILY (HSP40) MEMBER B2"/>
    <property type="match status" value="1"/>
</dbReference>
<dbReference type="GO" id="GO:0051082">
    <property type="term" value="F:unfolded protein binding"/>
    <property type="evidence" value="ECO:0007669"/>
    <property type="project" value="InterPro"/>
</dbReference>
<name>A0A7S2YG88_9STRA</name>
<feature type="region of interest" description="Disordered" evidence="1">
    <location>
        <begin position="70"/>
        <end position="91"/>
    </location>
</feature>
<reference evidence="3" key="1">
    <citation type="submission" date="2021-01" db="EMBL/GenBank/DDBJ databases">
        <authorList>
            <person name="Corre E."/>
            <person name="Pelletier E."/>
            <person name="Niang G."/>
            <person name="Scheremetjew M."/>
            <person name="Finn R."/>
            <person name="Kale V."/>
            <person name="Holt S."/>
            <person name="Cochrane G."/>
            <person name="Meng A."/>
            <person name="Brown T."/>
            <person name="Cohen L."/>
        </authorList>
    </citation>
    <scope>NUCLEOTIDE SEQUENCE</scope>
    <source>
        <strain evidence="3">CCMP125</strain>
    </source>
</reference>
<dbReference type="GO" id="GO:0030544">
    <property type="term" value="F:Hsp70 protein binding"/>
    <property type="evidence" value="ECO:0007669"/>
    <property type="project" value="InterPro"/>
</dbReference>
<dbReference type="InterPro" id="IPR001623">
    <property type="entry name" value="DnaJ_domain"/>
</dbReference>
<feature type="domain" description="J" evidence="2">
    <location>
        <begin position="13"/>
        <end position="81"/>
    </location>
</feature>
<dbReference type="PANTHER" id="PTHR45168">
    <property type="entry name" value="DNAJ HOMOLOG SUBFAMILY B MEMBER 2"/>
    <property type="match status" value="1"/>
</dbReference>
<dbReference type="InterPro" id="IPR043183">
    <property type="entry name" value="DNJB2/6-like"/>
</dbReference>
<dbReference type="Gene3D" id="1.10.287.110">
    <property type="entry name" value="DnaJ domain"/>
    <property type="match status" value="1"/>
</dbReference>
<organism evidence="3">
    <name type="scientific">Entomoneis paludosa</name>
    <dbReference type="NCBI Taxonomy" id="265537"/>
    <lineage>
        <taxon>Eukaryota</taxon>
        <taxon>Sar</taxon>
        <taxon>Stramenopiles</taxon>
        <taxon>Ochrophyta</taxon>
        <taxon>Bacillariophyta</taxon>
        <taxon>Bacillariophyceae</taxon>
        <taxon>Bacillariophycidae</taxon>
        <taxon>Entomoneidaceae</taxon>
        <taxon>Entomoneis</taxon>
    </lineage>
</organism>
<dbReference type="SMART" id="SM00271">
    <property type="entry name" value="DnaJ"/>
    <property type="match status" value="1"/>
</dbReference>
<evidence type="ECO:0000313" key="3">
    <source>
        <dbReference type="EMBL" id="CAD9974847.1"/>
    </source>
</evidence>
<dbReference type="EMBL" id="HBHT01023878">
    <property type="protein sequence ID" value="CAD9974847.1"/>
    <property type="molecule type" value="Transcribed_RNA"/>
</dbReference>
<dbReference type="CDD" id="cd06257">
    <property type="entry name" value="DnaJ"/>
    <property type="match status" value="1"/>
</dbReference>
<feature type="compositionally biased region" description="Low complexity" evidence="1">
    <location>
        <begin position="74"/>
        <end position="91"/>
    </location>
</feature>
<sequence length="338" mass="38595">MDPQQQHQQQSEDPYAILGVSRDASAAQIKSAYRKAALRYHPDKAPMDQKEQANVQFAKIANAYEILSDESKRSQQYSPSSSSNTAPYNPSHHFHDPFEVFRHVFREEFGGPTATFDMQDDDPFSNNPFAGNPLMRRRRDSSRPQDAIYDPFRDDPFFNGGSMFGGPRRRDSRRPNPGGLFGSMFGGFDDMFDSMQRDLEQQQQRGNNNNNNNSSSYFYSSSSTSFGGGQDGQSVTTQTTRRIVNGKEEVVTERIVRNADGTVDRQILDNPNATVDQPPALPEMEEWEEKRRQEMERALFPWRASQQRQEEEKKESRNTSNASHEQDAANQGRRRGGW</sequence>
<dbReference type="AlphaFoldDB" id="A0A7S2YG88"/>
<feature type="region of interest" description="Disordered" evidence="1">
    <location>
        <begin position="115"/>
        <end position="187"/>
    </location>
</feature>
<proteinExistence type="predicted"/>
<protein>
    <recommendedName>
        <fullName evidence="2">J domain-containing protein</fullName>
    </recommendedName>
</protein>
<dbReference type="PROSITE" id="PS50076">
    <property type="entry name" value="DNAJ_2"/>
    <property type="match status" value="1"/>
</dbReference>
<evidence type="ECO:0000259" key="2">
    <source>
        <dbReference type="PROSITE" id="PS50076"/>
    </source>
</evidence>
<gene>
    <name evidence="3" type="ORF">APAL1065_LOCUS16033</name>
</gene>
<dbReference type="SUPFAM" id="SSF46565">
    <property type="entry name" value="Chaperone J-domain"/>
    <property type="match status" value="1"/>
</dbReference>
<accession>A0A7S2YG88</accession>